<dbReference type="KEGG" id="vg:77924867"/>
<evidence type="ECO:0000313" key="2">
    <source>
        <dbReference type="Proteomes" id="UP000463915"/>
    </source>
</evidence>
<dbReference type="EMBL" id="MN813687">
    <property type="protein sequence ID" value="QHB37514.1"/>
    <property type="molecule type" value="Genomic_DNA"/>
</dbReference>
<dbReference type="GeneID" id="77924867"/>
<keyword evidence="2" id="KW-1185">Reference proteome</keyword>
<evidence type="ECO:0000313" key="1">
    <source>
        <dbReference type="EMBL" id="QHB37514.1"/>
    </source>
</evidence>
<dbReference type="RefSeq" id="YP_010649320.1">
    <property type="nucleotide sequence ID" value="NC_070765.1"/>
</dbReference>
<dbReference type="Proteomes" id="UP000463915">
    <property type="component" value="Segment"/>
</dbReference>
<sequence length="50" mass="5210">MNPTPINHGPMGAPSDKKLCACGAVLMRNISIAEGRCQACRNLDGAGRGR</sequence>
<accession>A0A6B9LI57</accession>
<name>A0A6B9LI57_9CAUD</name>
<proteinExistence type="predicted"/>
<gene>
    <name evidence="1" type="primary">71</name>
    <name evidence="1" type="ORF">SEA_ONYINYE_71</name>
</gene>
<organism evidence="1 2">
    <name type="scientific">Mycobacterium phage Onyinye</name>
    <dbReference type="NCBI Taxonomy" id="2686235"/>
    <lineage>
        <taxon>Viruses</taxon>
        <taxon>Duplodnaviria</taxon>
        <taxon>Heunggongvirae</taxon>
        <taxon>Uroviricota</taxon>
        <taxon>Caudoviricetes</taxon>
        <taxon>Onyinyevirus</taxon>
        <taxon>Onyinyevirus onyinye</taxon>
    </lineage>
</organism>
<reference evidence="1 2" key="1">
    <citation type="submission" date="2019-12" db="EMBL/GenBank/DDBJ databases">
        <authorList>
            <person name="Ayuk M.A."/>
            <person name="Robinson C.J."/>
            <person name="Anderson W.A."/>
            <person name="Ullah H."/>
            <person name="Gugssa A."/>
            <person name="Somiranjan G."/>
            <person name="Allen A."/>
            <person name="Lourds M.F."/>
            <person name="Quagraine B.K."/>
            <person name="Smith M."/>
            <person name="Moore M."/>
            <person name="Oliver J."/>
            <person name="Irabor E."/>
            <person name="Roy S.D."/>
            <person name="Bassey G."/>
            <person name="Louis B.N."/>
            <person name="Adu D."/>
            <person name="Akhimien C.E."/>
            <person name="Annor K."/>
            <person name="Archibald A."/>
            <person name="Ashagre K.C."/>
            <person name="Baity M.R."/>
            <person name="Barnes K.J."/>
            <person name="Barrios L.E."/>
            <person name="Black A.C."/>
            <person name="Bowen'Kauth M.S."/>
            <person name="Bowman K.N."/>
            <person name="Breaux D.L."/>
            <person name="Brooks J.A."/>
            <person name="Bwayili H.A."/>
            <person name="Caine T."/>
            <person name="Williams A.Y."/>
            <person name="Norris L.J."/>
            <person name="Nwozo E.O."/>
            <person name="Prosper P.L."/>
            <person name="Rankin N.A."/>
            <person name="Richardson K.M."/>
            <person name="Robinson D.M."/>
            <person name="Salters D.J."/>
            <person name="Savage M.A."/>
            <person name="Solomon S.M."/>
            <person name="Williams L.R."/>
            <person name="Curtis N."/>
            <person name="Garlena R.A."/>
            <person name="Russell D.A."/>
            <person name="Pope W.H."/>
            <person name="Jacobs-Sera D."/>
            <person name="Hatfull G.F."/>
        </authorList>
    </citation>
    <scope>NUCLEOTIDE SEQUENCE [LARGE SCALE GENOMIC DNA]</scope>
</reference>
<protein>
    <submittedName>
        <fullName evidence="1">Uncharacterized protein</fullName>
    </submittedName>
</protein>